<name>A0A4Q7L378_9PSEU</name>
<evidence type="ECO:0000313" key="1">
    <source>
        <dbReference type="EMBL" id="RZS43180.1"/>
    </source>
</evidence>
<dbReference type="Gene3D" id="3.40.50.12500">
    <property type="match status" value="1"/>
</dbReference>
<comment type="caution">
    <text evidence="1">The sequence shown here is derived from an EMBL/GenBank/DDBJ whole genome shotgun (WGS) entry which is preliminary data.</text>
</comment>
<proteinExistence type="predicted"/>
<reference evidence="1 2" key="1">
    <citation type="submission" date="2019-02" db="EMBL/GenBank/DDBJ databases">
        <title>Genomic Encyclopedia of Type Strains, Phase IV (KMG-IV): sequencing the most valuable type-strain genomes for metagenomic binning, comparative biology and taxonomic classification.</title>
        <authorList>
            <person name="Goeker M."/>
        </authorList>
    </citation>
    <scope>NUCLEOTIDE SEQUENCE [LARGE SCALE GENOMIC DNA]</scope>
    <source>
        <strain evidence="1 2">DSM 101727</strain>
    </source>
</reference>
<dbReference type="PANTHER" id="PTHR40267:SF1">
    <property type="entry name" value="BLR3294 PROTEIN"/>
    <property type="match status" value="1"/>
</dbReference>
<organism evidence="1 2">
    <name type="scientific">Herbihabitans rhizosphaerae</name>
    <dbReference type="NCBI Taxonomy" id="1872711"/>
    <lineage>
        <taxon>Bacteria</taxon>
        <taxon>Bacillati</taxon>
        <taxon>Actinomycetota</taxon>
        <taxon>Actinomycetes</taxon>
        <taxon>Pseudonocardiales</taxon>
        <taxon>Pseudonocardiaceae</taxon>
        <taxon>Herbihabitans</taxon>
    </lineage>
</organism>
<sequence>MPGEVTPHLSRTASTTDREALALVSALNQPDVLRRPTREVLELGVRAVVYLCTACSFVGGVTGERALRQALLDEGAESATTTSGAAADALRAVGARRIAVAHPYVTSVGERLSTFLTESGFEVLASQGLGLQPAEISAVPYSRVCDLVRESDGPAVARR</sequence>
<dbReference type="PANTHER" id="PTHR40267">
    <property type="entry name" value="BLR3294 PROTEIN"/>
    <property type="match status" value="1"/>
</dbReference>
<dbReference type="EMBL" id="SGWQ01000002">
    <property type="protein sequence ID" value="RZS43180.1"/>
    <property type="molecule type" value="Genomic_DNA"/>
</dbReference>
<dbReference type="InterPro" id="IPR053714">
    <property type="entry name" value="Iso_Racemase_Enz_sf"/>
</dbReference>
<dbReference type="Pfam" id="PF17645">
    <property type="entry name" value="Amdase"/>
    <property type="match status" value="1"/>
</dbReference>
<dbReference type="Proteomes" id="UP000294257">
    <property type="component" value="Unassembled WGS sequence"/>
</dbReference>
<keyword evidence="2" id="KW-1185">Reference proteome</keyword>
<accession>A0A4Q7L378</accession>
<evidence type="ECO:0000313" key="2">
    <source>
        <dbReference type="Proteomes" id="UP000294257"/>
    </source>
</evidence>
<evidence type="ECO:0008006" key="3">
    <source>
        <dbReference type="Google" id="ProtNLM"/>
    </source>
</evidence>
<dbReference type="RefSeq" id="WP_130343063.1">
    <property type="nucleotide sequence ID" value="NZ_SGWQ01000002.1"/>
</dbReference>
<dbReference type="AlphaFoldDB" id="A0A4Q7L378"/>
<protein>
    <recommendedName>
        <fullName evidence="3">Maleate cis-trans isomerase</fullName>
    </recommendedName>
</protein>
<dbReference type="InterPro" id="IPR026286">
    <property type="entry name" value="MaiA/AMDase"/>
</dbReference>
<dbReference type="OrthoDB" id="4537983at2"/>
<gene>
    <name evidence="1" type="ORF">EV193_102158</name>
</gene>